<organism evidence="2 3">
    <name type="scientific">Nitratireductor kimnyeongensis</name>
    <dbReference type="NCBI Taxonomy" id="430679"/>
    <lineage>
        <taxon>Bacteria</taxon>
        <taxon>Pseudomonadati</taxon>
        <taxon>Pseudomonadota</taxon>
        <taxon>Alphaproteobacteria</taxon>
        <taxon>Hyphomicrobiales</taxon>
        <taxon>Phyllobacteriaceae</taxon>
        <taxon>Nitratireductor</taxon>
    </lineage>
</organism>
<dbReference type="RefSeq" id="WP_223020502.1">
    <property type="nucleotide sequence ID" value="NZ_CP078143.1"/>
</dbReference>
<dbReference type="Pfam" id="PF12680">
    <property type="entry name" value="SnoaL_2"/>
    <property type="match status" value="1"/>
</dbReference>
<comment type="caution">
    <text evidence="2">The sequence shown here is derived from an EMBL/GenBank/DDBJ whole genome shotgun (WGS) entry which is preliminary data.</text>
</comment>
<dbReference type="EMBL" id="JBHSNB010000001">
    <property type="protein sequence ID" value="MFC5583622.1"/>
    <property type="molecule type" value="Genomic_DNA"/>
</dbReference>
<gene>
    <name evidence="2" type="ORF">ACFPOD_00725</name>
</gene>
<dbReference type="SUPFAM" id="SSF54427">
    <property type="entry name" value="NTF2-like"/>
    <property type="match status" value="1"/>
</dbReference>
<keyword evidence="3" id="KW-1185">Reference proteome</keyword>
<evidence type="ECO:0000259" key="1">
    <source>
        <dbReference type="Pfam" id="PF12680"/>
    </source>
</evidence>
<evidence type="ECO:0000313" key="2">
    <source>
        <dbReference type="EMBL" id="MFC5583622.1"/>
    </source>
</evidence>
<sequence length="121" mass="12818">MELKGSRDCGNSPKNQRVQDLSVALAAGDEATLSQLVDEDAVWEIAGRRIVEGRKAIIAAAGAPEVEALTVNHAIAHGRAGAANGRLRLANGDGMAFCDILEFTNAKARSVRRITTLRVPL</sequence>
<dbReference type="Proteomes" id="UP001596107">
    <property type="component" value="Unassembled WGS sequence"/>
</dbReference>
<dbReference type="InterPro" id="IPR037401">
    <property type="entry name" value="SnoaL-like"/>
</dbReference>
<dbReference type="Gene3D" id="3.10.450.50">
    <property type="match status" value="1"/>
</dbReference>
<protein>
    <submittedName>
        <fullName evidence="2">Nuclear transport factor 2 family protein</fullName>
    </submittedName>
</protein>
<dbReference type="InterPro" id="IPR032710">
    <property type="entry name" value="NTF2-like_dom_sf"/>
</dbReference>
<evidence type="ECO:0000313" key="3">
    <source>
        <dbReference type="Proteomes" id="UP001596107"/>
    </source>
</evidence>
<proteinExistence type="predicted"/>
<reference evidence="3" key="1">
    <citation type="journal article" date="2019" name="Int. J. Syst. Evol. Microbiol.">
        <title>The Global Catalogue of Microorganisms (GCM) 10K type strain sequencing project: providing services to taxonomists for standard genome sequencing and annotation.</title>
        <authorList>
            <consortium name="The Broad Institute Genomics Platform"/>
            <consortium name="The Broad Institute Genome Sequencing Center for Infectious Disease"/>
            <person name="Wu L."/>
            <person name="Ma J."/>
        </authorList>
    </citation>
    <scope>NUCLEOTIDE SEQUENCE [LARGE SCALE GENOMIC DNA]</scope>
    <source>
        <strain evidence="3">JCM 3366</strain>
    </source>
</reference>
<accession>A0ABW0T2Q9</accession>
<feature type="domain" description="SnoaL-like" evidence="1">
    <location>
        <begin position="20"/>
        <end position="107"/>
    </location>
</feature>
<name>A0ABW0T2Q9_9HYPH</name>